<gene>
    <name evidence="3" type="primary">LOC105367151</name>
</gene>
<name>A0AAJ6YTI6_9HYME</name>
<evidence type="ECO:0000313" key="3">
    <source>
        <dbReference type="RefSeq" id="XP_011504083.1"/>
    </source>
</evidence>
<dbReference type="RefSeq" id="XP_011504083.1">
    <property type="nucleotide sequence ID" value="XM_011505781.1"/>
</dbReference>
<dbReference type="AlphaFoldDB" id="A0AAJ6YTI6"/>
<dbReference type="Pfam" id="PF11901">
    <property type="entry name" value="DM9"/>
    <property type="match status" value="1"/>
</dbReference>
<sequence>MAITLSTDNKLEYRFYPVNGRQIQFRIKAPNDAHIALTTGPNESDPMWEVFIGGWNNSKSVVRKNRTKPDVIEVNTPNILSADELRGFWIRWNDGEITVGMEGEQSSFLSYTDPEPFEITHFGVCTGWGASGEWLIEARCIAGHYGGNATVAAPTPSAPDDQLSSIIWSDVKGGVLPPGAVVGGEDDEPLYIGRANHEGALLPGKVKFSHGVCYVAWGGLEHTKTEYQVLCNCSPMWMPVSGNNIPPNALPAGQTEDGEPLFVGRINHQNTLTLGKVHPSHGCLYIPFGGEEIPFNDYEILIN</sequence>
<dbReference type="SMART" id="SM00696">
    <property type="entry name" value="DM9"/>
    <property type="match status" value="2"/>
</dbReference>
<organism evidence="2 3">
    <name type="scientific">Ceratosolen solmsi marchali</name>
    <dbReference type="NCBI Taxonomy" id="326594"/>
    <lineage>
        <taxon>Eukaryota</taxon>
        <taxon>Metazoa</taxon>
        <taxon>Ecdysozoa</taxon>
        <taxon>Arthropoda</taxon>
        <taxon>Hexapoda</taxon>
        <taxon>Insecta</taxon>
        <taxon>Pterygota</taxon>
        <taxon>Neoptera</taxon>
        <taxon>Endopterygota</taxon>
        <taxon>Hymenoptera</taxon>
        <taxon>Apocrita</taxon>
        <taxon>Proctotrupomorpha</taxon>
        <taxon>Chalcidoidea</taxon>
        <taxon>Agaonidae</taxon>
        <taxon>Agaoninae</taxon>
        <taxon>Ceratosolen</taxon>
    </lineage>
</organism>
<protein>
    <submittedName>
        <fullName evidence="3">C3 and PZP-like alpha-2-macroglobulin domain-containing protein 8 isoform X1</fullName>
    </submittedName>
</protein>
<dbReference type="InterPro" id="IPR022041">
    <property type="entry name" value="Methyltransf_FA"/>
</dbReference>
<dbReference type="Pfam" id="PF12248">
    <property type="entry name" value="Methyltransf_FA"/>
    <property type="match status" value="1"/>
</dbReference>
<reference evidence="3" key="1">
    <citation type="submission" date="2025-08" db="UniProtKB">
        <authorList>
            <consortium name="RefSeq"/>
        </authorList>
    </citation>
    <scope>IDENTIFICATION</scope>
</reference>
<dbReference type="PANTHER" id="PTHR31649:SF1">
    <property type="entry name" value="FARNESOIC ACID O-METHYL TRANSFERASE DOMAIN-CONTAINING PROTEIN"/>
    <property type="match status" value="1"/>
</dbReference>
<evidence type="ECO:0000313" key="2">
    <source>
        <dbReference type="Proteomes" id="UP000695007"/>
    </source>
</evidence>
<dbReference type="KEGG" id="csol:105367151"/>
<dbReference type="GeneID" id="105367151"/>
<keyword evidence="2" id="KW-1185">Reference proteome</keyword>
<dbReference type="Proteomes" id="UP000695007">
    <property type="component" value="Unplaced"/>
</dbReference>
<accession>A0AAJ6YTI6</accession>
<proteinExistence type="predicted"/>
<evidence type="ECO:0000259" key="1">
    <source>
        <dbReference type="Pfam" id="PF12248"/>
    </source>
</evidence>
<dbReference type="InterPro" id="IPR006616">
    <property type="entry name" value="DM9_repeat"/>
</dbReference>
<feature type="domain" description="Farnesoic acid O-methyl transferase" evidence="1">
    <location>
        <begin position="10"/>
        <end position="137"/>
    </location>
</feature>
<dbReference type="PANTHER" id="PTHR31649">
    <property type="entry name" value="AGAP009604-PA"/>
    <property type="match status" value="1"/>
</dbReference>